<dbReference type="RefSeq" id="WP_188532771.1">
    <property type="nucleotide sequence ID" value="NZ_BMGR01000014.1"/>
</dbReference>
<reference evidence="2" key="2">
    <citation type="submission" date="2020-09" db="EMBL/GenBank/DDBJ databases">
        <authorList>
            <person name="Sun Q."/>
            <person name="Zhou Y."/>
        </authorList>
    </citation>
    <scope>NUCLEOTIDE SEQUENCE</scope>
    <source>
        <strain evidence="2">CGMCC 1.12987</strain>
    </source>
</reference>
<feature type="region of interest" description="Disordered" evidence="1">
    <location>
        <begin position="1"/>
        <end position="26"/>
    </location>
</feature>
<evidence type="ECO:0000256" key="1">
    <source>
        <dbReference type="SAM" id="MobiDB-lite"/>
    </source>
</evidence>
<proteinExistence type="predicted"/>
<dbReference type="AlphaFoldDB" id="A0A917LFG3"/>
<evidence type="ECO:0000313" key="3">
    <source>
        <dbReference type="Proteomes" id="UP000644756"/>
    </source>
</evidence>
<gene>
    <name evidence="2" type="ORF">GCM10010916_39290</name>
</gene>
<reference evidence="2" key="1">
    <citation type="journal article" date="2014" name="Int. J. Syst. Evol. Microbiol.">
        <title>Complete genome sequence of Corynebacterium casei LMG S-19264T (=DSM 44701T), isolated from a smear-ripened cheese.</title>
        <authorList>
            <consortium name="US DOE Joint Genome Institute (JGI-PGF)"/>
            <person name="Walter F."/>
            <person name="Albersmeier A."/>
            <person name="Kalinowski J."/>
            <person name="Ruckert C."/>
        </authorList>
    </citation>
    <scope>NUCLEOTIDE SEQUENCE</scope>
    <source>
        <strain evidence="2">CGMCC 1.12987</strain>
    </source>
</reference>
<sequence length="387" mass="45005">MAAGNQGNLTSFEEMDPQGATGETRETTSFPLISPMVPEHLNPYADSVCPSDIFELLLPDGKRFGMFSDPYATIEYHEPKYGLPNGRFWLDMHMQGADISQKELRLVDVLSTTRTMTRRQLERVIFPGMHPQDRAGVEFIKKCRSRGIICAYRWASPLKDDRRKPLAYMLTKAGADAAEILFHRKLNDEYWARPVEYGAGQGPEMTPYFVDLAINELHAELVRIDRLTDWQRRPVIRVDQQTFHIPAASFEMIRDRNDFLQFWIEVFRPGPEFIHRTAQRFSRLRQVYLKLPEHKRPARVFLIADGDSRIPLLSRIAEQYMPEVPLRFTTDERLIAQLGRDTFLEYNNIEKKMTASTMKFLQENAAGMKASEYFSEARRHDDDEFED</sequence>
<comment type="caution">
    <text evidence="2">The sequence shown here is derived from an EMBL/GenBank/DDBJ whole genome shotgun (WGS) entry which is preliminary data.</text>
</comment>
<evidence type="ECO:0000313" key="2">
    <source>
        <dbReference type="EMBL" id="GGG18630.1"/>
    </source>
</evidence>
<organism evidence="2 3">
    <name type="scientific">Paenibacillus abyssi</name>
    <dbReference type="NCBI Taxonomy" id="1340531"/>
    <lineage>
        <taxon>Bacteria</taxon>
        <taxon>Bacillati</taxon>
        <taxon>Bacillota</taxon>
        <taxon>Bacilli</taxon>
        <taxon>Bacillales</taxon>
        <taxon>Paenibacillaceae</taxon>
        <taxon>Paenibacillus</taxon>
    </lineage>
</organism>
<name>A0A917LFG3_9BACL</name>
<keyword evidence="3" id="KW-1185">Reference proteome</keyword>
<dbReference type="EMBL" id="BMGR01000014">
    <property type="protein sequence ID" value="GGG18630.1"/>
    <property type="molecule type" value="Genomic_DNA"/>
</dbReference>
<protein>
    <submittedName>
        <fullName evidence="2">Uncharacterized protein</fullName>
    </submittedName>
</protein>
<feature type="compositionally biased region" description="Polar residues" evidence="1">
    <location>
        <begin position="1"/>
        <end position="11"/>
    </location>
</feature>
<accession>A0A917LFG3</accession>
<dbReference type="Proteomes" id="UP000644756">
    <property type="component" value="Unassembled WGS sequence"/>
</dbReference>